<feature type="chain" id="PRO_5026162240" description="Lipoprotein" evidence="1">
    <location>
        <begin position="18"/>
        <end position="189"/>
    </location>
</feature>
<dbReference type="EMBL" id="MN990731">
    <property type="protein sequence ID" value="QIM10600.1"/>
    <property type="molecule type" value="Genomic_DNA"/>
</dbReference>
<sequence length="189" mass="20515">MRRFYLLPVLMVLSACASGSIFGNTPSAITPSELPPQAEADRAAIRPDYVPYHQGRNREVTSKQIYTVLASRATNKMLMATAANYAGAEKPSLYISAPVIDGKNVVPDHAEYAAAVTKDIIAGAHGYSLAQNKSGADYLLEISVRGSSVVSRGTSVIIYKLVLKDQLQNEKGAWVETLSPIINDDESWW</sequence>
<evidence type="ECO:0000313" key="2">
    <source>
        <dbReference type="EMBL" id="QIM10600.1"/>
    </source>
</evidence>
<organism evidence="2">
    <name type="scientific">uncultured Alphaproteobacteria bacterium</name>
    <dbReference type="NCBI Taxonomy" id="91750"/>
    <lineage>
        <taxon>Bacteria</taxon>
        <taxon>Pseudomonadati</taxon>
        <taxon>Pseudomonadota</taxon>
        <taxon>Alphaproteobacteria</taxon>
        <taxon>environmental samples</taxon>
    </lineage>
</organism>
<protein>
    <recommendedName>
        <fullName evidence="3">Lipoprotein</fullName>
    </recommendedName>
</protein>
<proteinExistence type="predicted"/>
<dbReference type="AlphaFoldDB" id="A0A6G8F2R9"/>
<gene>
    <name evidence="2" type="ORF">PlAlph_4920</name>
</gene>
<feature type="signal peptide" evidence="1">
    <location>
        <begin position="1"/>
        <end position="17"/>
    </location>
</feature>
<name>A0A6G8F2R9_9PROT</name>
<accession>A0A6G8F2R9</accession>
<evidence type="ECO:0008006" key="3">
    <source>
        <dbReference type="Google" id="ProtNLM"/>
    </source>
</evidence>
<reference evidence="2" key="1">
    <citation type="journal article" date="2020" name="J. ISSAAS">
        <title>Lactobacilli and other gastrointestinal microbiota of Peromyscus leucopus, reservoir host for agents of Lyme disease and other zoonoses in North America.</title>
        <authorList>
            <person name="Milovic A."/>
            <person name="Bassam K."/>
            <person name="Shao H."/>
            <person name="Chatzistamou I."/>
            <person name="Tufts D.M."/>
            <person name="Diuk-Wasser M."/>
            <person name="Barbour A.G."/>
        </authorList>
    </citation>
    <scope>NUCLEOTIDE SEQUENCE</scope>
    <source>
        <strain evidence="2">LL90</strain>
    </source>
</reference>
<dbReference type="PROSITE" id="PS51257">
    <property type="entry name" value="PROKAR_LIPOPROTEIN"/>
    <property type="match status" value="1"/>
</dbReference>
<evidence type="ECO:0000256" key="1">
    <source>
        <dbReference type="SAM" id="SignalP"/>
    </source>
</evidence>
<keyword evidence="1" id="KW-0732">Signal</keyword>